<dbReference type="InterPro" id="IPR011004">
    <property type="entry name" value="Trimer_LpxA-like_sf"/>
</dbReference>
<dbReference type="PANTHER" id="PTHR13061:SF29">
    <property type="entry name" value="GAMMA CARBONIC ANHYDRASE-LIKE 1, MITOCHONDRIAL-RELATED"/>
    <property type="match status" value="1"/>
</dbReference>
<dbReference type="InterPro" id="IPR001451">
    <property type="entry name" value="Hexapep"/>
</dbReference>
<evidence type="ECO:0000313" key="1">
    <source>
        <dbReference type="EMBL" id="NED98573.1"/>
    </source>
</evidence>
<name>A0A6L9S1P6_9ACTN</name>
<reference evidence="1 2" key="1">
    <citation type="submission" date="2020-02" db="EMBL/GenBank/DDBJ databases">
        <authorList>
            <person name="Li X.-J."/>
            <person name="Han X.-M."/>
        </authorList>
    </citation>
    <scope>NUCLEOTIDE SEQUENCE [LARGE SCALE GENOMIC DNA]</scope>
    <source>
        <strain evidence="1 2">CCTCC AB 2017055</strain>
    </source>
</reference>
<dbReference type="EMBL" id="JAAGOA010000001">
    <property type="protein sequence ID" value="NED98573.1"/>
    <property type="molecule type" value="Genomic_DNA"/>
</dbReference>
<organism evidence="1 2">
    <name type="scientific">Phytoactinopolyspora halotolerans</name>
    <dbReference type="NCBI Taxonomy" id="1981512"/>
    <lineage>
        <taxon>Bacteria</taxon>
        <taxon>Bacillati</taxon>
        <taxon>Actinomycetota</taxon>
        <taxon>Actinomycetes</taxon>
        <taxon>Jiangellales</taxon>
        <taxon>Jiangellaceae</taxon>
        <taxon>Phytoactinopolyspora</taxon>
    </lineage>
</organism>
<protein>
    <submittedName>
        <fullName evidence="1">Gamma carbonic anhydrase family protein</fullName>
    </submittedName>
</protein>
<dbReference type="Proteomes" id="UP000475214">
    <property type="component" value="Unassembled WGS sequence"/>
</dbReference>
<dbReference type="InterPro" id="IPR047324">
    <property type="entry name" value="LbH_gamma_CA-like"/>
</dbReference>
<comment type="caution">
    <text evidence="1">The sequence shown here is derived from an EMBL/GenBank/DDBJ whole genome shotgun (WGS) entry which is preliminary data.</text>
</comment>
<dbReference type="PANTHER" id="PTHR13061">
    <property type="entry name" value="DYNACTIN SUBUNIT P25"/>
    <property type="match status" value="1"/>
</dbReference>
<dbReference type="AlphaFoldDB" id="A0A6L9S1P6"/>
<accession>A0A6L9S1P6</accession>
<dbReference type="Gene3D" id="2.160.10.10">
    <property type="entry name" value="Hexapeptide repeat proteins"/>
    <property type="match status" value="1"/>
</dbReference>
<dbReference type="InterPro" id="IPR050484">
    <property type="entry name" value="Transf_Hexapept/Carb_Anhydrase"/>
</dbReference>
<proteinExistence type="predicted"/>
<sequence>MTIGPQSNIQDGCVLHTDPGVGLTLGRGVSVGHRAVLHGCAIGDDVLVGMGATVMNHARIGSGSLIAAGAVVLEGTEIPEGSLVAGVPAKIRRELNENELDGIRANARAYVDLAQRYARGATSYSGTRRPGDATPR</sequence>
<dbReference type="Pfam" id="PF00132">
    <property type="entry name" value="Hexapep"/>
    <property type="match status" value="1"/>
</dbReference>
<gene>
    <name evidence="1" type="ORF">G1H10_00135</name>
</gene>
<dbReference type="SUPFAM" id="SSF51161">
    <property type="entry name" value="Trimeric LpxA-like enzymes"/>
    <property type="match status" value="1"/>
</dbReference>
<keyword evidence="2" id="KW-1185">Reference proteome</keyword>
<dbReference type="CDD" id="cd04645">
    <property type="entry name" value="LbH_gamma_CA_like"/>
    <property type="match status" value="1"/>
</dbReference>
<evidence type="ECO:0000313" key="2">
    <source>
        <dbReference type="Proteomes" id="UP000475214"/>
    </source>
</evidence>